<dbReference type="SUPFAM" id="SSF55729">
    <property type="entry name" value="Acyl-CoA N-acyltransferases (Nat)"/>
    <property type="match status" value="1"/>
</dbReference>
<keyword evidence="1" id="KW-0808">Transferase</keyword>
<evidence type="ECO:0000313" key="5">
    <source>
        <dbReference type="Proteomes" id="UP000297853"/>
    </source>
</evidence>
<gene>
    <name evidence="4" type="ORF">E3T28_01495</name>
</gene>
<dbReference type="RefSeq" id="WP_134427226.1">
    <property type="nucleotide sequence ID" value="NZ_SOGQ01000011.1"/>
</dbReference>
<proteinExistence type="predicted"/>
<reference evidence="4 5" key="1">
    <citation type="submission" date="2019-03" db="EMBL/GenBank/DDBJ databases">
        <title>Genomics of glacier-inhabiting Cryobacterium strains.</title>
        <authorList>
            <person name="Liu Q."/>
            <person name="Xin Y.-H."/>
        </authorList>
    </citation>
    <scope>NUCLEOTIDE SEQUENCE [LARGE SCALE GENOMIC DNA]</scope>
    <source>
        <strain evidence="4 5">TMT1-23-1</strain>
    </source>
</reference>
<accession>A0ABY2JGC8</accession>
<dbReference type="Gene3D" id="3.40.630.30">
    <property type="match status" value="1"/>
</dbReference>
<organism evidence="4 5">
    <name type="scientific">Cryobacterium sinapicolor</name>
    <dbReference type="NCBI Taxonomy" id="1259236"/>
    <lineage>
        <taxon>Bacteria</taxon>
        <taxon>Bacillati</taxon>
        <taxon>Actinomycetota</taxon>
        <taxon>Actinomycetes</taxon>
        <taxon>Micrococcales</taxon>
        <taxon>Microbacteriaceae</taxon>
        <taxon>Cryobacterium</taxon>
    </lineage>
</organism>
<keyword evidence="5" id="KW-1185">Reference proteome</keyword>
<comment type="caution">
    <text evidence="4">The sequence shown here is derived from an EMBL/GenBank/DDBJ whole genome shotgun (WGS) entry which is preliminary data.</text>
</comment>
<dbReference type="InterPro" id="IPR016890">
    <property type="entry name" value="UCP028520"/>
</dbReference>
<dbReference type="PIRSF" id="PIRSF028520">
    <property type="entry name" value="UCP028520"/>
    <property type="match status" value="1"/>
</dbReference>
<evidence type="ECO:0000313" key="4">
    <source>
        <dbReference type="EMBL" id="TFD05020.1"/>
    </source>
</evidence>
<dbReference type="PANTHER" id="PTHR43877">
    <property type="entry name" value="AMINOALKYLPHOSPHONATE N-ACETYLTRANSFERASE-RELATED-RELATED"/>
    <property type="match status" value="1"/>
</dbReference>
<dbReference type="PANTHER" id="PTHR43877:SF2">
    <property type="entry name" value="AMINOALKYLPHOSPHONATE N-ACETYLTRANSFERASE-RELATED"/>
    <property type="match status" value="1"/>
</dbReference>
<evidence type="ECO:0000256" key="2">
    <source>
        <dbReference type="ARBA" id="ARBA00023315"/>
    </source>
</evidence>
<evidence type="ECO:0000259" key="3">
    <source>
        <dbReference type="PROSITE" id="PS51186"/>
    </source>
</evidence>
<protein>
    <submittedName>
        <fullName evidence="4">GNAT family N-acetyltransferase</fullName>
    </submittedName>
</protein>
<dbReference type="Proteomes" id="UP000297853">
    <property type="component" value="Unassembled WGS sequence"/>
</dbReference>
<name>A0ABY2JGC8_9MICO</name>
<dbReference type="InterPro" id="IPR050832">
    <property type="entry name" value="Bact_Acetyltransf"/>
</dbReference>
<sequence>MSYSLRPLLPSDAAPVLGLNNAAVPAVNAHDETSLSALLTASSHAIAIVHDEAPGDVLGFAVLFGVDADYASENYRWFSARSDSFLYVDRIVVSDTARNQGLGALLYTAIFAAAGAAEVREVFCEVNVVPPNPRSLAFHSRLGFEPIGEQSTKGGTVVVSLLSAPVVPAAVGPGVAHD</sequence>
<keyword evidence="2" id="KW-0012">Acyltransferase</keyword>
<dbReference type="InterPro" id="IPR016181">
    <property type="entry name" value="Acyl_CoA_acyltransferase"/>
</dbReference>
<evidence type="ECO:0000256" key="1">
    <source>
        <dbReference type="ARBA" id="ARBA00022679"/>
    </source>
</evidence>
<dbReference type="Pfam" id="PF00583">
    <property type="entry name" value="Acetyltransf_1"/>
    <property type="match status" value="1"/>
</dbReference>
<feature type="domain" description="N-acetyltransferase" evidence="3">
    <location>
        <begin position="3"/>
        <end position="165"/>
    </location>
</feature>
<dbReference type="EMBL" id="SOGQ01000011">
    <property type="protein sequence ID" value="TFD05020.1"/>
    <property type="molecule type" value="Genomic_DNA"/>
</dbReference>
<dbReference type="PROSITE" id="PS51186">
    <property type="entry name" value="GNAT"/>
    <property type="match status" value="1"/>
</dbReference>
<dbReference type="InterPro" id="IPR000182">
    <property type="entry name" value="GNAT_dom"/>
</dbReference>